<dbReference type="EMBL" id="GBRH01234279">
    <property type="protein sequence ID" value="JAD63616.1"/>
    <property type="molecule type" value="Transcribed_RNA"/>
</dbReference>
<dbReference type="AlphaFoldDB" id="A0A0A9BJV3"/>
<evidence type="ECO:0000313" key="1">
    <source>
        <dbReference type="EMBL" id="JAD63616.1"/>
    </source>
</evidence>
<name>A0A0A9BJV3_ARUDO</name>
<organism evidence="1">
    <name type="scientific">Arundo donax</name>
    <name type="common">Giant reed</name>
    <name type="synonym">Donax arundinaceus</name>
    <dbReference type="NCBI Taxonomy" id="35708"/>
    <lineage>
        <taxon>Eukaryota</taxon>
        <taxon>Viridiplantae</taxon>
        <taxon>Streptophyta</taxon>
        <taxon>Embryophyta</taxon>
        <taxon>Tracheophyta</taxon>
        <taxon>Spermatophyta</taxon>
        <taxon>Magnoliopsida</taxon>
        <taxon>Liliopsida</taxon>
        <taxon>Poales</taxon>
        <taxon>Poaceae</taxon>
        <taxon>PACMAD clade</taxon>
        <taxon>Arundinoideae</taxon>
        <taxon>Arundineae</taxon>
        <taxon>Arundo</taxon>
    </lineage>
</organism>
<protein>
    <submittedName>
        <fullName evidence="1">Uncharacterized protein</fullName>
    </submittedName>
</protein>
<proteinExistence type="predicted"/>
<reference evidence="1" key="1">
    <citation type="submission" date="2014-09" db="EMBL/GenBank/DDBJ databases">
        <authorList>
            <person name="Magalhaes I.L.F."/>
            <person name="Oliveira U."/>
            <person name="Santos F.R."/>
            <person name="Vidigal T.H.D.A."/>
            <person name="Brescovit A.D."/>
            <person name="Santos A.J."/>
        </authorList>
    </citation>
    <scope>NUCLEOTIDE SEQUENCE</scope>
    <source>
        <tissue evidence="1">Shoot tissue taken approximately 20 cm above the soil surface</tissue>
    </source>
</reference>
<reference evidence="1" key="2">
    <citation type="journal article" date="2015" name="Data Brief">
        <title>Shoot transcriptome of the giant reed, Arundo donax.</title>
        <authorList>
            <person name="Barrero R.A."/>
            <person name="Guerrero F.D."/>
            <person name="Moolhuijzen P."/>
            <person name="Goolsby J.A."/>
            <person name="Tidwell J."/>
            <person name="Bellgard S.E."/>
            <person name="Bellgard M.I."/>
        </authorList>
    </citation>
    <scope>NUCLEOTIDE SEQUENCE</scope>
    <source>
        <tissue evidence="1">Shoot tissue taken approximately 20 cm above the soil surface</tissue>
    </source>
</reference>
<accession>A0A0A9BJV3</accession>
<sequence length="28" mass="3140">MRIRDVASENSQSSKAFYLPIKNISGVK</sequence>